<keyword evidence="2" id="KW-1185">Reference proteome</keyword>
<evidence type="ECO:0000313" key="1">
    <source>
        <dbReference type="EMBL" id="GIY12884.1"/>
    </source>
</evidence>
<gene>
    <name evidence="1" type="ORF">CEXT_260261</name>
</gene>
<evidence type="ECO:0000313" key="2">
    <source>
        <dbReference type="Proteomes" id="UP001054945"/>
    </source>
</evidence>
<organism evidence="1 2">
    <name type="scientific">Caerostris extrusa</name>
    <name type="common">Bark spider</name>
    <name type="synonym">Caerostris bankana</name>
    <dbReference type="NCBI Taxonomy" id="172846"/>
    <lineage>
        <taxon>Eukaryota</taxon>
        <taxon>Metazoa</taxon>
        <taxon>Ecdysozoa</taxon>
        <taxon>Arthropoda</taxon>
        <taxon>Chelicerata</taxon>
        <taxon>Arachnida</taxon>
        <taxon>Araneae</taxon>
        <taxon>Araneomorphae</taxon>
        <taxon>Entelegynae</taxon>
        <taxon>Araneoidea</taxon>
        <taxon>Araneidae</taxon>
        <taxon>Caerostris</taxon>
    </lineage>
</organism>
<name>A0AAV4QVQ1_CAEEX</name>
<dbReference type="Proteomes" id="UP001054945">
    <property type="component" value="Unassembled WGS sequence"/>
</dbReference>
<dbReference type="EMBL" id="BPLR01006862">
    <property type="protein sequence ID" value="GIY12884.1"/>
    <property type="molecule type" value="Genomic_DNA"/>
</dbReference>
<reference evidence="1 2" key="1">
    <citation type="submission" date="2021-06" db="EMBL/GenBank/DDBJ databases">
        <title>Caerostris extrusa draft genome.</title>
        <authorList>
            <person name="Kono N."/>
            <person name="Arakawa K."/>
        </authorList>
    </citation>
    <scope>NUCLEOTIDE SEQUENCE [LARGE SCALE GENOMIC DNA]</scope>
</reference>
<sequence>MSRFVEYEETSLFRYGAGYISSYGISETDAALYGLYAYRKTYRRETYICEDPIWNERGWVFQEMFMYTLCALPVSRRYARKWVVGETIWYTCPGNRYIFLHKIFGFKGNISSHFQ</sequence>
<proteinExistence type="predicted"/>
<dbReference type="AlphaFoldDB" id="A0AAV4QVQ1"/>
<protein>
    <submittedName>
        <fullName evidence="1">Uncharacterized protein</fullName>
    </submittedName>
</protein>
<accession>A0AAV4QVQ1</accession>
<comment type="caution">
    <text evidence="1">The sequence shown here is derived from an EMBL/GenBank/DDBJ whole genome shotgun (WGS) entry which is preliminary data.</text>
</comment>